<evidence type="ECO:0000313" key="2">
    <source>
        <dbReference type="EMBL" id="GGY71906.1"/>
    </source>
</evidence>
<feature type="compositionally biased region" description="Basic and acidic residues" evidence="1">
    <location>
        <begin position="1"/>
        <end position="12"/>
    </location>
</feature>
<organism evidence="2 3">
    <name type="scientific">Cellvibrio zantedeschiae</name>
    <dbReference type="NCBI Taxonomy" id="1237077"/>
    <lineage>
        <taxon>Bacteria</taxon>
        <taxon>Pseudomonadati</taxon>
        <taxon>Pseudomonadota</taxon>
        <taxon>Gammaproteobacteria</taxon>
        <taxon>Cellvibrionales</taxon>
        <taxon>Cellvibrionaceae</taxon>
        <taxon>Cellvibrio</taxon>
    </lineage>
</organism>
<reference evidence="3" key="1">
    <citation type="journal article" date="2019" name="Int. J. Syst. Evol. Microbiol.">
        <title>The Global Catalogue of Microorganisms (GCM) 10K type strain sequencing project: providing services to taxonomists for standard genome sequencing and annotation.</title>
        <authorList>
            <consortium name="The Broad Institute Genomics Platform"/>
            <consortium name="The Broad Institute Genome Sequencing Center for Infectious Disease"/>
            <person name="Wu L."/>
            <person name="Ma J."/>
        </authorList>
    </citation>
    <scope>NUCLEOTIDE SEQUENCE [LARGE SCALE GENOMIC DNA]</scope>
    <source>
        <strain evidence="3">KCTC 32239</strain>
    </source>
</reference>
<dbReference type="RefSeq" id="WP_189417383.1">
    <property type="nucleotide sequence ID" value="NZ_BMYZ01000001.1"/>
</dbReference>
<dbReference type="Proteomes" id="UP000619761">
    <property type="component" value="Unassembled WGS sequence"/>
</dbReference>
<keyword evidence="3" id="KW-1185">Reference proteome</keyword>
<dbReference type="EMBL" id="BMYZ01000001">
    <property type="protein sequence ID" value="GGY71906.1"/>
    <property type="molecule type" value="Genomic_DNA"/>
</dbReference>
<gene>
    <name evidence="2" type="ORF">GCM10011613_16010</name>
</gene>
<comment type="caution">
    <text evidence="2">The sequence shown here is derived from an EMBL/GenBank/DDBJ whole genome shotgun (WGS) entry which is preliminary data.</text>
</comment>
<sequence>MKYYQEFDDHKYTAGSQPHKSPARRDKKSHAFERDDFFDDLDKHRHMYKRAANKNFMRNQLRDNQFAF</sequence>
<accession>A0ABQ3AZA9</accession>
<protein>
    <submittedName>
        <fullName evidence="2">Uncharacterized protein</fullName>
    </submittedName>
</protein>
<evidence type="ECO:0000256" key="1">
    <source>
        <dbReference type="SAM" id="MobiDB-lite"/>
    </source>
</evidence>
<evidence type="ECO:0000313" key="3">
    <source>
        <dbReference type="Proteomes" id="UP000619761"/>
    </source>
</evidence>
<proteinExistence type="predicted"/>
<name>A0ABQ3AZA9_9GAMM</name>
<feature type="region of interest" description="Disordered" evidence="1">
    <location>
        <begin position="1"/>
        <end position="31"/>
    </location>
</feature>